<dbReference type="EMBL" id="GFAY01000815">
    <property type="protein sequence ID" value="JAV44835.1"/>
    <property type="molecule type" value="Transcribed_RNA"/>
</dbReference>
<proteinExistence type="predicted"/>
<evidence type="ECO:0000313" key="1">
    <source>
        <dbReference type="EMBL" id="JAV44835.1"/>
    </source>
</evidence>
<name>A0A1S8ABP2_CITLI</name>
<reference evidence="1" key="1">
    <citation type="submission" date="2016-12" db="EMBL/GenBank/DDBJ databases">
        <title>Transcriptomic, proteomic, and metabolomic analysis of Citrus limon response to graft inoculation by Candidatus Liberibacter asiaticus.</title>
        <authorList>
            <person name="Ramsey J."/>
            <person name="Chin E."/>
            <person name="Chavez J."/>
            <person name="Saha S."/>
            <person name="Mischuk D."/>
            <person name="Mahoney J."/>
            <person name="Mohr J."/>
            <person name="Robison F."/>
            <person name="Godfrey K."/>
            <person name="Levesque C."/>
            <person name="Foster L."/>
            <person name="Xu Y."/>
            <person name="Strickler S."/>
            <person name="Fernandez-Pozo N."/>
            <person name="Polek M.L."/>
            <person name="Giovannoni J."/>
            <person name="Mueller L.A."/>
            <person name="Slupsky C."/>
            <person name="Bruce J."/>
            <person name="Cilia M."/>
        </authorList>
    </citation>
    <scope>NUCLEOTIDE SEQUENCE</scope>
</reference>
<accession>A0A1S8ABP2</accession>
<protein>
    <submittedName>
        <fullName evidence="1">Uncharacterized protein</fullName>
    </submittedName>
</protein>
<dbReference type="AlphaFoldDB" id="A0A1S8ABP2"/>
<sequence length="36" mass="3996">MKIVRAWMVAWNKGKDLKNLLICGAALVNGDSFKFG</sequence>
<organism evidence="1">
    <name type="scientific">Citrus limon</name>
    <name type="common">Lemon</name>
    <name type="synonym">Citrus medica var. limon</name>
    <dbReference type="NCBI Taxonomy" id="2708"/>
    <lineage>
        <taxon>Eukaryota</taxon>
        <taxon>Viridiplantae</taxon>
        <taxon>Streptophyta</taxon>
        <taxon>Embryophyta</taxon>
        <taxon>Tracheophyta</taxon>
        <taxon>Spermatophyta</taxon>
        <taxon>Magnoliopsida</taxon>
        <taxon>eudicotyledons</taxon>
        <taxon>Gunneridae</taxon>
        <taxon>Pentapetalae</taxon>
        <taxon>rosids</taxon>
        <taxon>malvids</taxon>
        <taxon>Sapindales</taxon>
        <taxon>Rutaceae</taxon>
        <taxon>Aurantioideae</taxon>
        <taxon>Citrus</taxon>
    </lineage>
</organism>